<dbReference type="Proteomes" id="UP000030687">
    <property type="component" value="Unassembled WGS sequence"/>
</dbReference>
<evidence type="ECO:0008006" key="3">
    <source>
        <dbReference type="Google" id="ProtNLM"/>
    </source>
</evidence>
<dbReference type="KEGG" id="cic:CICLE_v10006756mg"/>
<dbReference type="InParanoid" id="V4SAQ8"/>
<dbReference type="PANTHER" id="PTHR47481:SF22">
    <property type="entry name" value="RETROTRANSPOSON GAG DOMAIN-CONTAINING PROTEIN"/>
    <property type="match status" value="1"/>
</dbReference>
<gene>
    <name evidence="1" type="ORF">CICLE_v10006756mg</name>
</gene>
<organism evidence="1 2">
    <name type="scientific">Citrus clementina</name>
    <name type="common">Clementine</name>
    <name type="synonym">Citrus deliciosa x Citrus sinensis</name>
    <dbReference type="NCBI Taxonomy" id="85681"/>
    <lineage>
        <taxon>Eukaryota</taxon>
        <taxon>Viridiplantae</taxon>
        <taxon>Streptophyta</taxon>
        <taxon>Embryophyta</taxon>
        <taxon>Tracheophyta</taxon>
        <taxon>Spermatophyta</taxon>
        <taxon>Magnoliopsida</taxon>
        <taxon>eudicotyledons</taxon>
        <taxon>Gunneridae</taxon>
        <taxon>Pentapetalae</taxon>
        <taxon>rosids</taxon>
        <taxon>malvids</taxon>
        <taxon>Sapindales</taxon>
        <taxon>Rutaceae</taxon>
        <taxon>Aurantioideae</taxon>
        <taxon>Citrus</taxon>
    </lineage>
</organism>
<protein>
    <recommendedName>
        <fullName evidence="3">Reverse transcriptase Ty1/copia-type domain-containing protein</fullName>
    </recommendedName>
</protein>
<evidence type="ECO:0000313" key="2">
    <source>
        <dbReference type="Proteomes" id="UP000030687"/>
    </source>
</evidence>
<keyword evidence="2" id="KW-1185">Reference proteome</keyword>
<dbReference type="OMA" id="INACELP"/>
<name>V4SAQ8_CITCL</name>
<dbReference type="AlphaFoldDB" id="V4SAQ8"/>
<sequence length="92" mass="10696">MLRPQIMALKEKLFLSYQGTKIVFEFLQTIKSTANQLALIGAPLEEDDIILHCLNGFNFNFKEISTSIHAREQPIPFRSLHNKLVEFKDYLK</sequence>
<proteinExistence type="predicted"/>
<dbReference type="Gramene" id="ESR34041">
    <property type="protein sequence ID" value="ESR34041"/>
    <property type="gene ID" value="CICLE_v10006756mg"/>
</dbReference>
<dbReference type="EMBL" id="KI537036">
    <property type="protein sequence ID" value="ESR34041.1"/>
    <property type="molecule type" value="Genomic_DNA"/>
</dbReference>
<dbReference type="PANTHER" id="PTHR47481">
    <property type="match status" value="1"/>
</dbReference>
<evidence type="ECO:0000313" key="1">
    <source>
        <dbReference type="EMBL" id="ESR34041.1"/>
    </source>
</evidence>
<accession>V4SAQ8</accession>
<reference evidence="1 2" key="1">
    <citation type="submission" date="2013-10" db="EMBL/GenBank/DDBJ databases">
        <authorList>
            <consortium name="International Citrus Genome Consortium"/>
            <person name="Jenkins J."/>
            <person name="Schmutz J."/>
            <person name="Prochnik S."/>
            <person name="Rokhsar D."/>
            <person name="Gmitter F."/>
            <person name="Ollitrault P."/>
            <person name="Machado M."/>
            <person name="Talon M."/>
            <person name="Wincker P."/>
            <person name="Jaillon O."/>
            <person name="Morgante M."/>
        </authorList>
    </citation>
    <scope>NUCLEOTIDE SEQUENCE</scope>
    <source>
        <strain evidence="2">cv. Clemenules</strain>
    </source>
</reference>